<sequence length="241" mass="27152">MSQYDQVHHFMQECHKITTEAWFSVSSLPNVETGTVEGHVHRLYAIRTILRSFDDPSSTLEEIEDLISYVKSIIHPLENFLDNPPPPAQESLPRVHTGKRGQPAYQIDLGRALLLHDLGNSWQSIAEAFGVRRQTLYEHLDRLGYSSAQKPFTEITDEELDAKINQISLDHPFVGSAIALDESKTASEELMQLEYLFAGLESSSVEFTRSEVQMHYGTTMAMKNYGLGDFGYTGVLMDILG</sequence>
<accession>A0A4S8KZT4</accession>
<dbReference type="AlphaFoldDB" id="A0A4S8KZT4"/>
<evidence type="ECO:0000313" key="2">
    <source>
        <dbReference type="Proteomes" id="UP000297245"/>
    </source>
</evidence>
<organism evidence="1 2">
    <name type="scientific">Dendrothele bispora (strain CBS 962.96)</name>
    <dbReference type="NCBI Taxonomy" id="1314807"/>
    <lineage>
        <taxon>Eukaryota</taxon>
        <taxon>Fungi</taxon>
        <taxon>Dikarya</taxon>
        <taxon>Basidiomycota</taxon>
        <taxon>Agaricomycotina</taxon>
        <taxon>Agaricomycetes</taxon>
        <taxon>Agaricomycetidae</taxon>
        <taxon>Agaricales</taxon>
        <taxon>Agaricales incertae sedis</taxon>
        <taxon>Dendrothele</taxon>
    </lineage>
</organism>
<name>A0A4S8KZT4_DENBC</name>
<reference evidence="1 2" key="1">
    <citation type="journal article" date="2019" name="Nat. Ecol. Evol.">
        <title>Megaphylogeny resolves global patterns of mushroom evolution.</title>
        <authorList>
            <person name="Varga T."/>
            <person name="Krizsan K."/>
            <person name="Foldi C."/>
            <person name="Dima B."/>
            <person name="Sanchez-Garcia M."/>
            <person name="Sanchez-Ramirez S."/>
            <person name="Szollosi G.J."/>
            <person name="Szarkandi J.G."/>
            <person name="Papp V."/>
            <person name="Albert L."/>
            <person name="Andreopoulos W."/>
            <person name="Angelini C."/>
            <person name="Antonin V."/>
            <person name="Barry K.W."/>
            <person name="Bougher N.L."/>
            <person name="Buchanan P."/>
            <person name="Buyck B."/>
            <person name="Bense V."/>
            <person name="Catcheside P."/>
            <person name="Chovatia M."/>
            <person name="Cooper J."/>
            <person name="Damon W."/>
            <person name="Desjardin D."/>
            <person name="Finy P."/>
            <person name="Geml J."/>
            <person name="Haridas S."/>
            <person name="Hughes K."/>
            <person name="Justo A."/>
            <person name="Karasinski D."/>
            <person name="Kautmanova I."/>
            <person name="Kiss B."/>
            <person name="Kocsube S."/>
            <person name="Kotiranta H."/>
            <person name="LaButti K.M."/>
            <person name="Lechner B.E."/>
            <person name="Liimatainen K."/>
            <person name="Lipzen A."/>
            <person name="Lukacs Z."/>
            <person name="Mihaltcheva S."/>
            <person name="Morgado L.N."/>
            <person name="Niskanen T."/>
            <person name="Noordeloos M.E."/>
            <person name="Ohm R.A."/>
            <person name="Ortiz-Santana B."/>
            <person name="Ovrebo C."/>
            <person name="Racz N."/>
            <person name="Riley R."/>
            <person name="Savchenko A."/>
            <person name="Shiryaev A."/>
            <person name="Soop K."/>
            <person name="Spirin V."/>
            <person name="Szebenyi C."/>
            <person name="Tomsovsky M."/>
            <person name="Tulloss R.E."/>
            <person name="Uehling J."/>
            <person name="Grigoriev I.V."/>
            <person name="Vagvolgyi C."/>
            <person name="Papp T."/>
            <person name="Martin F.M."/>
            <person name="Miettinen O."/>
            <person name="Hibbett D.S."/>
            <person name="Nagy L.G."/>
        </authorList>
    </citation>
    <scope>NUCLEOTIDE SEQUENCE [LARGE SCALE GENOMIC DNA]</scope>
    <source>
        <strain evidence="1 2">CBS 962.96</strain>
    </source>
</reference>
<dbReference type="EMBL" id="ML179795">
    <property type="protein sequence ID" value="THU81586.1"/>
    <property type="molecule type" value="Genomic_DNA"/>
</dbReference>
<proteinExistence type="predicted"/>
<evidence type="ECO:0000313" key="1">
    <source>
        <dbReference type="EMBL" id="THU81586.1"/>
    </source>
</evidence>
<dbReference type="Proteomes" id="UP000297245">
    <property type="component" value="Unassembled WGS sequence"/>
</dbReference>
<protein>
    <submittedName>
        <fullName evidence="1">Uncharacterized protein</fullName>
    </submittedName>
</protein>
<dbReference type="OrthoDB" id="2686689at2759"/>
<gene>
    <name evidence="1" type="ORF">K435DRAFT_873175</name>
</gene>
<keyword evidence="2" id="KW-1185">Reference proteome</keyword>